<dbReference type="InterPro" id="IPR036388">
    <property type="entry name" value="WH-like_DNA-bd_sf"/>
</dbReference>
<comment type="similarity">
    <text evidence="1">Belongs to the sigma-70 factor family. ECF subfamily.</text>
</comment>
<proteinExistence type="inferred from homology"/>
<dbReference type="Gene3D" id="1.10.1740.10">
    <property type="match status" value="1"/>
</dbReference>
<evidence type="ECO:0000313" key="7">
    <source>
        <dbReference type="EMBL" id="PUV25807.1"/>
    </source>
</evidence>
<dbReference type="PANTHER" id="PTHR43133">
    <property type="entry name" value="RNA POLYMERASE ECF-TYPE SIGMA FACTO"/>
    <property type="match status" value="1"/>
</dbReference>
<dbReference type="AlphaFoldDB" id="A0A363NYJ3"/>
<keyword evidence="3" id="KW-0731">Sigma factor</keyword>
<evidence type="ECO:0000256" key="2">
    <source>
        <dbReference type="ARBA" id="ARBA00023015"/>
    </source>
</evidence>
<reference evidence="7 8" key="1">
    <citation type="submission" date="2018-04" db="EMBL/GenBank/DDBJ databases">
        <title>Sphingobacterium sp. M46 Genome.</title>
        <authorList>
            <person name="Cheng J."/>
            <person name="Li Y."/>
        </authorList>
    </citation>
    <scope>NUCLEOTIDE SEQUENCE [LARGE SCALE GENOMIC DNA]</scope>
    <source>
        <strain evidence="7 8">M46</strain>
    </source>
</reference>
<keyword evidence="4" id="KW-0804">Transcription</keyword>
<dbReference type="InterPro" id="IPR014327">
    <property type="entry name" value="RNA_pol_sigma70_bacteroid"/>
</dbReference>
<evidence type="ECO:0000259" key="6">
    <source>
        <dbReference type="Pfam" id="PF08281"/>
    </source>
</evidence>
<dbReference type="InterPro" id="IPR039425">
    <property type="entry name" value="RNA_pol_sigma-70-like"/>
</dbReference>
<dbReference type="NCBIfam" id="TIGR02985">
    <property type="entry name" value="Sig70_bacteroi1"/>
    <property type="match status" value="1"/>
</dbReference>
<dbReference type="SUPFAM" id="SSF88946">
    <property type="entry name" value="Sigma2 domain of RNA polymerase sigma factors"/>
    <property type="match status" value="1"/>
</dbReference>
<evidence type="ECO:0000256" key="4">
    <source>
        <dbReference type="ARBA" id="ARBA00023163"/>
    </source>
</evidence>
<dbReference type="NCBIfam" id="TIGR02937">
    <property type="entry name" value="sigma70-ECF"/>
    <property type="match status" value="1"/>
</dbReference>
<dbReference type="EMBL" id="QCXX01000001">
    <property type="protein sequence ID" value="PUV25807.1"/>
    <property type="molecule type" value="Genomic_DNA"/>
</dbReference>
<dbReference type="OrthoDB" id="665981at2"/>
<dbReference type="Pfam" id="PF08281">
    <property type="entry name" value="Sigma70_r4_2"/>
    <property type="match status" value="1"/>
</dbReference>
<dbReference type="SUPFAM" id="SSF88659">
    <property type="entry name" value="Sigma3 and sigma4 domains of RNA polymerase sigma factors"/>
    <property type="match status" value="1"/>
</dbReference>
<dbReference type="GO" id="GO:0003677">
    <property type="term" value="F:DNA binding"/>
    <property type="evidence" value="ECO:0007669"/>
    <property type="project" value="InterPro"/>
</dbReference>
<evidence type="ECO:0000313" key="8">
    <source>
        <dbReference type="Proteomes" id="UP000250831"/>
    </source>
</evidence>
<feature type="domain" description="RNA polymerase sigma-70 region 2" evidence="5">
    <location>
        <begin position="34"/>
        <end position="91"/>
    </location>
</feature>
<dbReference type="InterPro" id="IPR013324">
    <property type="entry name" value="RNA_pol_sigma_r3/r4-like"/>
</dbReference>
<dbReference type="GO" id="GO:0016987">
    <property type="term" value="F:sigma factor activity"/>
    <property type="evidence" value="ECO:0007669"/>
    <property type="project" value="UniProtKB-KW"/>
</dbReference>
<dbReference type="InterPro" id="IPR013325">
    <property type="entry name" value="RNA_pol_sigma_r2"/>
</dbReference>
<keyword evidence="8" id="KW-1185">Reference proteome</keyword>
<dbReference type="InterPro" id="IPR013249">
    <property type="entry name" value="RNA_pol_sigma70_r4_t2"/>
</dbReference>
<sequence>MNFSARSDQQIFESVCQGEERALQHLMHRFWQPLFKTASVTMQDPEVCQELVQNVFINIWRNREKINLKYSIKTYLFGCIRYEVFRNVKKKMDYVELKDLDENYVDSFNPLLKLEYTELLDYLDQMINQLPDKCKEIFYLSRMEQLSHKEIAEKLNISVKTVENQISIALKRLKQGMQNMHIFFQIFFF</sequence>
<dbReference type="PANTHER" id="PTHR43133:SF46">
    <property type="entry name" value="RNA POLYMERASE SIGMA-70 FACTOR ECF SUBFAMILY"/>
    <property type="match status" value="1"/>
</dbReference>
<dbReference type="RefSeq" id="WP_108632114.1">
    <property type="nucleotide sequence ID" value="NZ_QCXX01000001.1"/>
</dbReference>
<dbReference type="Pfam" id="PF04542">
    <property type="entry name" value="Sigma70_r2"/>
    <property type="match status" value="1"/>
</dbReference>
<gene>
    <name evidence="7" type="ORF">DCO56_02200</name>
</gene>
<protein>
    <recommendedName>
        <fullName evidence="9">RNA polymerase sigma-70 factor</fullName>
    </recommendedName>
</protein>
<feature type="domain" description="RNA polymerase sigma factor 70 region 4 type 2" evidence="6">
    <location>
        <begin position="121"/>
        <end position="173"/>
    </location>
</feature>
<dbReference type="GO" id="GO:0006352">
    <property type="term" value="P:DNA-templated transcription initiation"/>
    <property type="evidence" value="ECO:0007669"/>
    <property type="project" value="InterPro"/>
</dbReference>
<evidence type="ECO:0000259" key="5">
    <source>
        <dbReference type="Pfam" id="PF04542"/>
    </source>
</evidence>
<dbReference type="CDD" id="cd06171">
    <property type="entry name" value="Sigma70_r4"/>
    <property type="match status" value="1"/>
</dbReference>
<evidence type="ECO:0000256" key="1">
    <source>
        <dbReference type="ARBA" id="ARBA00010641"/>
    </source>
</evidence>
<keyword evidence="2" id="KW-0805">Transcription regulation</keyword>
<dbReference type="InterPro" id="IPR007627">
    <property type="entry name" value="RNA_pol_sigma70_r2"/>
</dbReference>
<evidence type="ECO:0008006" key="9">
    <source>
        <dbReference type="Google" id="ProtNLM"/>
    </source>
</evidence>
<name>A0A363NYJ3_9SPHI</name>
<dbReference type="InterPro" id="IPR014284">
    <property type="entry name" value="RNA_pol_sigma-70_dom"/>
</dbReference>
<dbReference type="Gene3D" id="1.10.10.10">
    <property type="entry name" value="Winged helix-like DNA-binding domain superfamily/Winged helix DNA-binding domain"/>
    <property type="match status" value="1"/>
</dbReference>
<dbReference type="Proteomes" id="UP000250831">
    <property type="component" value="Unassembled WGS sequence"/>
</dbReference>
<evidence type="ECO:0000256" key="3">
    <source>
        <dbReference type="ARBA" id="ARBA00023082"/>
    </source>
</evidence>
<comment type="caution">
    <text evidence="7">The sequence shown here is derived from an EMBL/GenBank/DDBJ whole genome shotgun (WGS) entry which is preliminary data.</text>
</comment>
<accession>A0A363NYJ3</accession>
<organism evidence="7 8">
    <name type="scientific">Sphingobacterium athyrii</name>
    <dbReference type="NCBI Taxonomy" id="2152717"/>
    <lineage>
        <taxon>Bacteria</taxon>
        <taxon>Pseudomonadati</taxon>
        <taxon>Bacteroidota</taxon>
        <taxon>Sphingobacteriia</taxon>
        <taxon>Sphingobacteriales</taxon>
        <taxon>Sphingobacteriaceae</taxon>
        <taxon>Sphingobacterium</taxon>
    </lineage>
</organism>